<reference evidence="2 3" key="1">
    <citation type="submission" date="2008-07" db="EMBL/GenBank/DDBJ databases">
        <authorList>
            <person name="El-Sayed N."/>
            <person name="Caler E."/>
            <person name="Inman J."/>
            <person name="Amedeo P."/>
            <person name="Hass B."/>
            <person name="Wortman J."/>
        </authorList>
    </citation>
    <scope>NUCLEOTIDE SEQUENCE [LARGE SCALE GENOMIC DNA]</scope>
    <source>
        <strain evidence="3">ATCC 50983 / TXsc</strain>
    </source>
</reference>
<dbReference type="InParanoid" id="C5KQD7"/>
<evidence type="ECO:0000313" key="2">
    <source>
        <dbReference type="EMBL" id="EER13305.1"/>
    </source>
</evidence>
<name>C5KQD7_PERM5</name>
<dbReference type="AlphaFoldDB" id="C5KQD7"/>
<accession>C5KQD7</accession>
<feature type="compositionally biased region" description="Polar residues" evidence="1">
    <location>
        <begin position="1"/>
        <end position="10"/>
    </location>
</feature>
<keyword evidence="3" id="KW-1185">Reference proteome</keyword>
<evidence type="ECO:0000313" key="3">
    <source>
        <dbReference type="Proteomes" id="UP000007800"/>
    </source>
</evidence>
<organism evidence="3">
    <name type="scientific">Perkinsus marinus (strain ATCC 50983 / TXsc)</name>
    <dbReference type="NCBI Taxonomy" id="423536"/>
    <lineage>
        <taxon>Eukaryota</taxon>
        <taxon>Sar</taxon>
        <taxon>Alveolata</taxon>
        <taxon>Perkinsozoa</taxon>
        <taxon>Perkinsea</taxon>
        <taxon>Perkinsida</taxon>
        <taxon>Perkinsidae</taxon>
        <taxon>Perkinsus</taxon>
    </lineage>
</organism>
<feature type="compositionally biased region" description="Basic and acidic residues" evidence="1">
    <location>
        <begin position="11"/>
        <end position="26"/>
    </location>
</feature>
<proteinExistence type="predicted"/>
<protein>
    <submittedName>
        <fullName evidence="2">Uncharacterized protein</fullName>
    </submittedName>
</protein>
<feature type="non-terminal residue" evidence="2">
    <location>
        <position position="1"/>
    </location>
</feature>
<dbReference type="EMBL" id="GG675335">
    <property type="protein sequence ID" value="EER13305.1"/>
    <property type="molecule type" value="Genomic_DNA"/>
</dbReference>
<feature type="region of interest" description="Disordered" evidence="1">
    <location>
        <begin position="1"/>
        <end position="57"/>
    </location>
</feature>
<sequence length="144" mass="15943">SRKPSQPQRQVETRTKKIVQPHEHGNPDNQSDDEEAPREVTSSIDKADADPLTLDSISQKLPDNESEYICDNLPSRAQADVASPLVSKELIMTSILGVLDDTRESKECDELAHPLSDRTNLIFLKAVGCNCGALYSPKRKVEDT</sequence>
<dbReference type="Proteomes" id="UP000007800">
    <property type="component" value="Unassembled WGS sequence"/>
</dbReference>
<evidence type="ECO:0000256" key="1">
    <source>
        <dbReference type="SAM" id="MobiDB-lite"/>
    </source>
</evidence>
<dbReference type="GeneID" id="9041312"/>
<gene>
    <name evidence="2" type="ORF">Pmar_PMAR024996</name>
</gene>
<dbReference type="RefSeq" id="XP_002781510.1">
    <property type="nucleotide sequence ID" value="XM_002781464.1"/>
</dbReference>